<reference evidence="6 7" key="1">
    <citation type="journal article" date="2016" name="Sci. Rep.">
        <title>Peltaster fructicola genome reveals evolution from an invasive phytopathogen to an ectophytic parasite.</title>
        <authorList>
            <person name="Xu C."/>
            <person name="Chen H."/>
            <person name="Gleason M.L."/>
            <person name="Xu J.R."/>
            <person name="Liu H."/>
            <person name="Zhang R."/>
            <person name="Sun G."/>
        </authorList>
    </citation>
    <scope>NUCLEOTIDE SEQUENCE [LARGE SCALE GENOMIC DNA]</scope>
    <source>
        <strain evidence="6 7">LNHT1506</strain>
    </source>
</reference>
<dbReference type="EMBL" id="CP051141">
    <property type="protein sequence ID" value="QIW98462.1"/>
    <property type="molecule type" value="Genomic_DNA"/>
</dbReference>
<dbReference type="Gene3D" id="3.40.50.1820">
    <property type="entry name" value="alpha/beta hydrolase"/>
    <property type="match status" value="1"/>
</dbReference>
<keyword evidence="5" id="KW-1133">Transmembrane helix</keyword>
<dbReference type="SUPFAM" id="SSF53474">
    <property type="entry name" value="alpha/beta-Hydrolases"/>
    <property type="match status" value="1"/>
</dbReference>
<dbReference type="GO" id="GO:0019915">
    <property type="term" value="P:lipid storage"/>
    <property type="evidence" value="ECO:0007669"/>
    <property type="project" value="InterPro"/>
</dbReference>
<keyword evidence="3" id="KW-0551">Lipid droplet</keyword>
<evidence type="ECO:0000313" key="7">
    <source>
        <dbReference type="Proteomes" id="UP000503462"/>
    </source>
</evidence>
<protein>
    <recommendedName>
        <fullName evidence="8">AB hydrolase-1 domain-containing protein</fullName>
    </recommendedName>
</protein>
<dbReference type="Pfam" id="PF10230">
    <property type="entry name" value="LIDHydrolase"/>
    <property type="match status" value="1"/>
</dbReference>
<dbReference type="Proteomes" id="UP000503462">
    <property type="component" value="Chromosome 3"/>
</dbReference>
<feature type="transmembrane region" description="Helical" evidence="5">
    <location>
        <begin position="158"/>
        <end position="181"/>
    </location>
</feature>
<sequence length="327" mass="36422">MLALLRARKSGLYRETSDRSRPTQYHIHGESLAGFQLQSHLPRQPYSLDEIKERLIKRIDDKAAEIIKARGLKQDKLPVVLIGHSIGTWLILEAIESASKKASTFRSAKISAGILLFPTVLDLAKSPNGLRLGVGCKYGSEIANADYKQWILQYRHTAVVLSLITRILFFLIPLIALTPLLEVLLRMPYHSALVTASFLKKGGGVRQGLHMARDELAQVREDVWSDALWGVQSPSLSTKEAKTLAKDIVGSPVKLYFYWGSNDHWVANATRDAVIARRAQTAAADDRGKPVMHIDSHGLPHAFALHDRDARLVADKVAGWIEELRDC</sequence>
<dbReference type="PANTHER" id="PTHR13390:SF0">
    <property type="entry name" value="LIPID DROPLET-ASSOCIATED HYDROLASE"/>
    <property type="match status" value="1"/>
</dbReference>
<evidence type="ECO:0000256" key="5">
    <source>
        <dbReference type="SAM" id="Phobius"/>
    </source>
</evidence>
<dbReference type="InterPro" id="IPR029058">
    <property type="entry name" value="AB_hydrolase_fold"/>
</dbReference>
<evidence type="ECO:0000256" key="4">
    <source>
        <dbReference type="ARBA" id="ARBA00022801"/>
    </source>
</evidence>
<name>A0A6H0XUQ2_9PEZI</name>
<proteinExistence type="inferred from homology"/>
<keyword evidence="5" id="KW-0472">Membrane</keyword>
<keyword evidence="4" id="KW-0378">Hydrolase</keyword>
<evidence type="ECO:0000313" key="6">
    <source>
        <dbReference type="EMBL" id="QIW98462.1"/>
    </source>
</evidence>
<comment type="similarity">
    <text evidence="2">Belongs to the AB hydrolase superfamily. LDAH family.</text>
</comment>
<organism evidence="6 7">
    <name type="scientific">Peltaster fructicola</name>
    <dbReference type="NCBI Taxonomy" id="286661"/>
    <lineage>
        <taxon>Eukaryota</taxon>
        <taxon>Fungi</taxon>
        <taxon>Dikarya</taxon>
        <taxon>Ascomycota</taxon>
        <taxon>Pezizomycotina</taxon>
        <taxon>Dothideomycetes</taxon>
        <taxon>Dothideomycetes incertae sedis</taxon>
        <taxon>Peltaster</taxon>
    </lineage>
</organism>
<evidence type="ECO:0008006" key="8">
    <source>
        <dbReference type="Google" id="ProtNLM"/>
    </source>
</evidence>
<dbReference type="GO" id="GO:0005811">
    <property type="term" value="C:lipid droplet"/>
    <property type="evidence" value="ECO:0007669"/>
    <property type="project" value="UniProtKB-SubCell"/>
</dbReference>
<evidence type="ECO:0000256" key="3">
    <source>
        <dbReference type="ARBA" id="ARBA00022677"/>
    </source>
</evidence>
<evidence type="ECO:0000256" key="1">
    <source>
        <dbReference type="ARBA" id="ARBA00004502"/>
    </source>
</evidence>
<dbReference type="OrthoDB" id="448051at2759"/>
<dbReference type="GO" id="GO:0016298">
    <property type="term" value="F:lipase activity"/>
    <property type="evidence" value="ECO:0007669"/>
    <property type="project" value="InterPro"/>
</dbReference>
<comment type="subcellular location">
    <subcellularLocation>
        <location evidence="1">Lipid droplet</location>
    </subcellularLocation>
</comment>
<gene>
    <name evidence="6" type="ORF">AMS68_003980</name>
</gene>
<keyword evidence="7" id="KW-1185">Reference proteome</keyword>
<dbReference type="InterPro" id="IPR019363">
    <property type="entry name" value="LDAH"/>
</dbReference>
<accession>A0A6H0XUQ2</accession>
<evidence type="ECO:0000256" key="2">
    <source>
        <dbReference type="ARBA" id="ARBA00008300"/>
    </source>
</evidence>
<dbReference type="AlphaFoldDB" id="A0A6H0XUQ2"/>
<keyword evidence="5" id="KW-0812">Transmembrane</keyword>
<dbReference type="PANTHER" id="PTHR13390">
    <property type="entry name" value="LIPASE"/>
    <property type="match status" value="1"/>
</dbReference>